<dbReference type="SUPFAM" id="SSF52172">
    <property type="entry name" value="CheY-like"/>
    <property type="match status" value="1"/>
</dbReference>
<dbReference type="AlphaFoldDB" id="A0A0H1R341"/>
<dbReference type="InterPro" id="IPR001789">
    <property type="entry name" value="Sig_transdc_resp-reg_receiver"/>
</dbReference>
<dbReference type="InterPro" id="IPR050595">
    <property type="entry name" value="Bact_response_regulator"/>
</dbReference>
<keyword evidence="1 2" id="KW-0597">Phosphoprotein</keyword>
<dbReference type="InterPro" id="IPR011006">
    <property type="entry name" value="CheY-like_superfamily"/>
</dbReference>
<dbReference type="EMBL" id="LCYG01000131">
    <property type="protein sequence ID" value="KLK89630.1"/>
    <property type="molecule type" value="Genomic_DNA"/>
</dbReference>
<reference evidence="4 5" key="1">
    <citation type="submission" date="2015-05" db="EMBL/GenBank/DDBJ databases">
        <title>Draft genome sequence of Microvirga vignae strain BR3299, a novel nitrogen fixing bacteria isolated from Brazil semi-aired region.</title>
        <authorList>
            <person name="Zilli J.E."/>
            <person name="Passos S.R."/>
            <person name="Leite J."/>
            <person name="Baldani J.I."/>
            <person name="Xavier G.R."/>
            <person name="Rumjaneck N.G."/>
            <person name="Simoes-Araujo J.L."/>
        </authorList>
    </citation>
    <scope>NUCLEOTIDE SEQUENCE [LARGE SCALE GENOMIC DNA]</scope>
    <source>
        <strain evidence="4 5">BR3299</strain>
    </source>
</reference>
<dbReference type="Gene3D" id="3.40.50.2300">
    <property type="match status" value="1"/>
</dbReference>
<evidence type="ECO:0000313" key="5">
    <source>
        <dbReference type="Proteomes" id="UP000035489"/>
    </source>
</evidence>
<evidence type="ECO:0000256" key="1">
    <source>
        <dbReference type="ARBA" id="ARBA00022553"/>
    </source>
</evidence>
<comment type="caution">
    <text evidence="4">The sequence shown here is derived from an EMBL/GenBank/DDBJ whole genome shotgun (WGS) entry which is preliminary data.</text>
</comment>
<dbReference type="STRING" id="1225564.AA309_30250"/>
<dbReference type="PANTHER" id="PTHR44591:SF25">
    <property type="entry name" value="CHEMOTAXIS TWO-COMPONENT RESPONSE REGULATOR"/>
    <property type="match status" value="1"/>
</dbReference>
<organism evidence="4 5">
    <name type="scientific">Microvirga vignae</name>
    <dbReference type="NCBI Taxonomy" id="1225564"/>
    <lineage>
        <taxon>Bacteria</taxon>
        <taxon>Pseudomonadati</taxon>
        <taxon>Pseudomonadota</taxon>
        <taxon>Alphaproteobacteria</taxon>
        <taxon>Hyphomicrobiales</taxon>
        <taxon>Methylobacteriaceae</taxon>
        <taxon>Microvirga</taxon>
    </lineage>
</organism>
<dbReference type="PANTHER" id="PTHR44591">
    <property type="entry name" value="STRESS RESPONSE REGULATOR PROTEIN 1"/>
    <property type="match status" value="1"/>
</dbReference>
<dbReference type="Pfam" id="PF00072">
    <property type="entry name" value="Response_reg"/>
    <property type="match status" value="1"/>
</dbReference>
<dbReference type="PATRIC" id="fig|1225564.3.peg.816"/>
<dbReference type="Proteomes" id="UP000035489">
    <property type="component" value="Unassembled WGS sequence"/>
</dbReference>
<dbReference type="PROSITE" id="PS50110">
    <property type="entry name" value="RESPONSE_REGULATORY"/>
    <property type="match status" value="1"/>
</dbReference>
<dbReference type="OrthoDB" id="8235209at2"/>
<accession>A0A0H1R341</accession>
<protein>
    <recommendedName>
        <fullName evidence="3">Response regulatory domain-containing protein</fullName>
    </recommendedName>
</protein>
<evidence type="ECO:0000256" key="2">
    <source>
        <dbReference type="PROSITE-ProRule" id="PRU00169"/>
    </source>
</evidence>
<keyword evidence="5" id="KW-1185">Reference proteome</keyword>
<feature type="modified residue" description="4-aspartylphosphate" evidence="2">
    <location>
        <position position="67"/>
    </location>
</feature>
<proteinExistence type="predicted"/>
<sequence>MQGKSLMNLVRMLHAPDVISIVYDNQIVREPMTDMLFSAGFIPELRQRAEEFLKPSRLRSTSRLIPDMQFPRVTGIDPCEHLVTSRKAIPTILVTSQSGDDQRARALRTGVSYYLSKPFSDSELPPFIDTSPICQTARERRT</sequence>
<feature type="domain" description="Response regulatory" evidence="3">
    <location>
        <begin position="18"/>
        <end position="132"/>
    </location>
</feature>
<evidence type="ECO:0000259" key="3">
    <source>
        <dbReference type="PROSITE" id="PS50110"/>
    </source>
</evidence>
<evidence type="ECO:0000313" key="4">
    <source>
        <dbReference type="EMBL" id="KLK89630.1"/>
    </source>
</evidence>
<name>A0A0H1R341_9HYPH</name>
<dbReference type="GO" id="GO:0000160">
    <property type="term" value="P:phosphorelay signal transduction system"/>
    <property type="evidence" value="ECO:0007669"/>
    <property type="project" value="InterPro"/>
</dbReference>
<dbReference type="CDD" id="cd00156">
    <property type="entry name" value="REC"/>
    <property type="match status" value="1"/>
</dbReference>
<gene>
    <name evidence="4" type="ORF">AA309_30250</name>
</gene>